<dbReference type="KEGG" id="cbae:COR50_05745"/>
<evidence type="ECO:0000256" key="1">
    <source>
        <dbReference type="SAM" id="SignalP"/>
    </source>
</evidence>
<sequence>MRKKILLSIVALTFAGASMAQVRVGIKGGWNLANVTKDNNGSVDNKNSLSSYNIGVIADLPLSEVLSFQPGIFYTGKGSKLESGDKNSTFYSKSTTNPMYIEIPLNFLGKIPIGNNARLFAGVGPYAAFGVAGKNKYEYIAAGINVNGEDNIKWDDDTPFNDDDPNQGWDKFKRFDYGANFLAGVEVGDNFLVSAQYGLGLAKIRSGSDNGSDDKYKNRVFSVSIGYMFGRAPR</sequence>
<accession>A0A291QS53</accession>
<dbReference type="AlphaFoldDB" id="A0A291QS53"/>
<protein>
    <recommendedName>
        <fullName evidence="2">Outer membrane protein beta-barrel domain-containing protein</fullName>
    </recommendedName>
</protein>
<dbReference type="EMBL" id="CP023777">
    <property type="protein sequence ID" value="ATL46723.1"/>
    <property type="molecule type" value="Genomic_DNA"/>
</dbReference>
<feature type="signal peptide" evidence="1">
    <location>
        <begin position="1"/>
        <end position="20"/>
    </location>
</feature>
<dbReference type="OrthoDB" id="1150878at2"/>
<organism evidence="3 4">
    <name type="scientific">Chitinophaga caeni</name>
    <dbReference type="NCBI Taxonomy" id="2029983"/>
    <lineage>
        <taxon>Bacteria</taxon>
        <taxon>Pseudomonadati</taxon>
        <taxon>Bacteroidota</taxon>
        <taxon>Chitinophagia</taxon>
        <taxon>Chitinophagales</taxon>
        <taxon>Chitinophagaceae</taxon>
        <taxon>Chitinophaga</taxon>
    </lineage>
</organism>
<keyword evidence="4" id="KW-1185">Reference proteome</keyword>
<name>A0A291QS53_9BACT</name>
<dbReference type="SUPFAM" id="SSF56925">
    <property type="entry name" value="OMPA-like"/>
    <property type="match status" value="1"/>
</dbReference>
<feature type="chain" id="PRO_5012538938" description="Outer membrane protein beta-barrel domain-containing protein" evidence="1">
    <location>
        <begin position="21"/>
        <end position="234"/>
    </location>
</feature>
<evidence type="ECO:0000259" key="2">
    <source>
        <dbReference type="Pfam" id="PF13568"/>
    </source>
</evidence>
<reference evidence="3 4" key="1">
    <citation type="submission" date="2017-10" db="EMBL/GenBank/DDBJ databases">
        <title>Paenichitinophaga pekingensis gen. nov., sp. nov., isolated from activated sludge.</title>
        <authorList>
            <person name="Jin D."/>
            <person name="Kong X."/>
            <person name="Deng Y."/>
            <person name="Bai Z."/>
        </authorList>
    </citation>
    <scope>NUCLEOTIDE SEQUENCE [LARGE SCALE GENOMIC DNA]</scope>
    <source>
        <strain evidence="3 4">13</strain>
    </source>
</reference>
<gene>
    <name evidence="3" type="ORF">COR50_05745</name>
</gene>
<keyword evidence="1" id="KW-0732">Signal</keyword>
<feature type="domain" description="Outer membrane protein beta-barrel" evidence="2">
    <location>
        <begin position="21"/>
        <end position="204"/>
    </location>
</feature>
<dbReference type="Pfam" id="PF13568">
    <property type="entry name" value="OMP_b-brl_2"/>
    <property type="match status" value="1"/>
</dbReference>
<evidence type="ECO:0000313" key="3">
    <source>
        <dbReference type="EMBL" id="ATL46723.1"/>
    </source>
</evidence>
<dbReference type="InterPro" id="IPR025665">
    <property type="entry name" value="Beta-barrel_OMP_2"/>
</dbReference>
<dbReference type="Proteomes" id="UP000220133">
    <property type="component" value="Chromosome"/>
</dbReference>
<dbReference type="RefSeq" id="WP_098193110.1">
    <property type="nucleotide sequence ID" value="NZ_CP023777.1"/>
</dbReference>
<dbReference type="InterPro" id="IPR011250">
    <property type="entry name" value="OMP/PagP_B-barrel"/>
</dbReference>
<proteinExistence type="predicted"/>
<evidence type="ECO:0000313" key="4">
    <source>
        <dbReference type="Proteomes" id="UP000220133"/>
    </source>
</evidence>